<reference evidence="1 2" key="1">
    <citation type="submission" date="2023-07" db="EMBL/GenBank/DDBJ databases">
        <title>Genomic Encyclopedia of Type Strains, Phase IV (KMG-IV): sequencing the most valuable type-strain genomes for metagenomic binning, comparative biology and taxonomic classification.</title>
        <authorList>
            <person name="Goeker M."/>
        </authorList>
    </citation>
    <scope>NUCLEOTIDE SEQUENCE [LARGE SCALE GENOMIC DNA]</scope>
    <source>
        <strain evidence="1 2">DSM 23494</strain>
    </source>
</reference>
<evidence type="ECO:0000313" key="2">
    <source>
        <dbReference type="Proteomes" id="UP001238088"/>
    </source>
</evidence>
<proteinExistence type="predicted"/>
<sequence length="55" mass="6541">MAKILQNAINRRRKFLIAYLTKADETKYPIAVLTNLTLSELEEEYRDIKENTLRK</sequence>
<gene>
    <name evidence="1" type="ORF">J2S17_000700</name>
</gene>
<evidence type="ECO:0000313" key="1">
    <source>
        <dbReference type="EMBL" id="MDQ0268831.1"/>
    </source>
</evidence>
<keyword evidence="2" id="KW-1185">Reference proteome</keyword>
<comment type="caution">
    <text evidence="1">The sequence shown here is derived from an EMBL/GenBank/DDBJ whole genome shotgun (WGS) entry which is preliminary data.</text>
</comment>
<organism evidence="1 2">
    <name type="scientific">Cytobacillus purgationiresistens</name>
    <dbReference type="NCBI Taxonomy" id="863449"/>
    <lineage>
        <taxon>Bacteria</taxon>
        <taxon>Bacillati</taxon>
        <taxon>Bacillota</taxon>
        <taxon>Bacilli</taxon>
        <taxon>Bacillales</taxon>
        <taxon>Bacillaceae</taxon>
        <taxon>Cytobacillus</taxon>
    </lineage>
</organism>
<protein>
    <submittedName>
        <fullName evidence="1">HAD superfamily protein</fullName>
    </submittedName>
</protein>
<dbReference type="EMBL" id="JAUSUB010000002">
    <property type="protein sequence ID" value="MDQ0268831.1"/>
    <property type="molecule type" value="Genomic_DNA"/>
</dbReference>
<name>A0ABU0AC44_9BACI</name>
<accession>A0ABU0AC44</accession>
<dbReference type="RefSeq" id="WP_307471911.1">
    <property type="nucleotide sequence ID" value="NZ_JAUSUB010000002.1"/>
</dbReference>
<dbReference type="Proteomes" id="UP001238088">
    <property type="component" value="Unassembled WGS sequence"/>
</dbReference>